<evidence type="ECO:0000256" key="1">
    <source>
        <dbReference type="SAM" id="MobiDB-lite"/>
    </source>
</evidence>
<evidence type="ECO:0000313" key="2">
    <source>
        <dbReference type="EMBL" id="KAJ7683968.1"/>
    </source>
</evidence>
<dbReference type="Pfam" id="PF11595">
    <property type="entry name" value="DUF3245"/>
    <property type="match status" value="1"/>
</dbReference>
<gene>
    <name evidence="2" type="ORF">B0H17DRAFT_1073139</name>
</gene>
<dbReference type="EMBL" id="JARKIE010000103">
    <property type="protein sequence ID" value="KAJ7683968.1"/>
    <property type="molecule type" value="Genomic_DNA"/>
</dbReference>
<evidence type="ECO:0000313" key="3">
    <source>
        <dbReference type="Proteomes" id="UP001221757"/>
    </source>
</evidence>
<proteinExistence type="predicted"/>
<keyword evidence="3" id="KW-1185">Reference proteome</keyword>
<dbReference type="InterPro" id="IPR021641">
    <property type="entry name" value="DUF3245"/>
</dbReference>
<name>A0AAD7DA15_MYCRO</name>
<dbReference type="Proteomes" id="UP001221757">
    <property type="component" value="Unassembled WGS sequence"/>
</dbReference>
<feature type="compositionally biased region" description="Low complexity" evidence="1">
    <location>
        <begin position="203"/>
        <end position="220"/>
    </location>
</feature>
<feature type="compositionally biased region" description="Basic residues" evidence="1">
    <location>
        <begin position="175"/>
        <end position="185"/>
    </location>
</feature>
<feature type="compositionally biased region" description="Basic and acidic residues" evidence="1">
    <location>
        <begin position="34"/>
        <end position="53"/>
    </location>
</feature>
<sequence>MAEEDIDNETLQAQIDLSLSFAQNLVSSWVKPSRNSEKSSSRALEAELKEYMRRPPRLGVGAPIPEVASSSRETERLKSHLSGKGNKRTRDEDDAGAKQPSDNEEESRGASIKKKARIDPFEAHGKKKKEVNGLPARPPLPEQKSARKGKAAEKDVPADPPEAAQQPSPMLSPSKKSKKKRHKNRDHLPPVADSESLPEPSKVPSEPAISSAPVPSIPQSTPKSSEGSLILSRRRRCIYIFSPSDRHITYHRSIVAYPSTSEAAS</sequence>
<protein>
    <submittedName>
        <fullName evidence="2">Uncharacterized protein</fullName>
    </submittedName>
</protein>
<dbReference type="AlphaFoldDB" id="A0AAD7DA15"/>
<organism evidence="2 3">
    <name type="scientific">Mycena rosella</name>
    <name type="common">Pink bonnet</name>
    <name type="synonym">Agaricus rosellus</name>
    <dbReference type="NCBI Taxonomy" id="1033263"/>
    <lineage>
        <taxon>Eukaryota</taxon>
        <taxon>Fungi</taxon>
        <taxon>Dikarya</taxon>
        <taxon>Basidiomycota</taxon>
        <taxon>Agaricomycotina</taxon>
        <taxon>Agaricomycetes</taxon>
        <taxon>Agaricomycetidae</taxon>
        <taxon>Agaricales</taxon>
        <taxon>Marasmiineae</taxon>
        <taxon>Mycenaceae</taxon>
        <taxon>Mycena</taxon>
    </lineage>
</organism>
<feature type="region of interest" description="Disordered" evidence="1">
    <location>
        <begin position="28"/>
        <end position="229"/>
    </location>
</feature>
<accession>A0AAD7DA15</accession>
<reference evidence="2" key="1">
    <citation type="submission" date="2023-03" db="EMBL/GenBank/DDBJ databases">
        <title>Massive genome expansion in bonnet fungi (Mycena s.s.) driven by repeated elements and novel gene families across ecological guilds.</title>
        <authorList>
            <consortium name="Lawrence Berkeley National Laboratory"/>
            <person name="Harder C.B."/>
            <person name="Miyauchi S."/>
            <person name="Viragh M."/>
            <person name="Kuo A."/>
            <person name="Thoen E."/>
            <person name="Andreopoulos B."/>
            <person name="Lu D."/>
            <person name="Skrede I."/>
            <person name="Drula E."/>
            <person name="Henrissat B."/>
            <person name="Morin E."/>
            <person name="Kohler A."/>
            <person name="Barry K."/>
            <person name="LaButti K."/>
            <person name="Morin E."/>
            <person name="Salamov A."/>
            <person name="Lipzen A."/>
            <person name="Mereny Z."/>
            <person name="Hegedus B."/>
            <person name="Baldrian P."/>
            <person name="Stursova M."/>
            <person name="Weitz H."/>
            <person name="Taylor A."/>
            <person name="Grigoriev I.V."/>
            <person name="Nagy L.G."/>
            <person name="Martin F."/>
            <person name="Kauserud H."/>
        </authorList>
    </citation>
    <scope>NUCLEOTIDE SEQUENCE</scope>
    <source>
        <strain evidence="2">CBHHK067</strain>
    </source>
</reference>
<comment type="caution">
    <text evidence="2">The sequence shown here is derived from an EMBL/GenBank/DDBJ whole genome shotgun (WGS) entry which is preliminary data.</text>
</comment>